<sequence>MKWNFMGKHLNTEKWIEIFIFFKEYLDYKITKTEFKNEYFRISQRQIFDRETIRSIKNKFKKYNLGMSIESNTGKSPKKGKGSGRPRKKDIEVEKKNREEALRKMTRNQLEILITDIFYKEILERNNSKDLDEAIEKFKKRYGFSVTIKQIIAILGIKKSTYYYRLKQRKKD</sequence>
<organism evidence="2">
    <name type="scientific">Mycoplasmopsis fermentans</name>
    <name type="common">Mycoplasma fermentans</name>
    <dbReference type="NCBI Taxonomy" id="2115"/>
    <lineage>
        <taxon>Bacteria</taxon>
        <taxon>Bacillati</taxon>
        <taxon>Mycoplasmatota</taxon>
        <taxon>Mycoplasmoidales</taxon>
        <taxon>Metamycoplasmataceae</taxon>
        <taxon>Mycoplasmopsis</taxon>
    </lineage>
</organism>
<dbReference type="EMBL" id="AF179378">
    <property type="protein sequence ID" value="AAF15570.1"/>
    <property type="molecule type" value="Genomic_DNA"/>
</dbReference>
<proteinExistence type="predicted"/>
<accession>Q9RFP2</accession>
<evidence type="ECO:0000256" key="1">
    <source>
        <dbReference type="SAM" id="MobiDB-lite"/>
    </source>
</evidence>
<name>Q9RFP2_MYCFE</name>
<dbReference type="AlphaFoldDB" id="Q9RFP2"/>
<reference evidence="2" key="2">
    <citation type="journal article" date="1999" name="J. Bacteriol.">
        <title>IS1630 of Mycoplasma fermentans, a novel IS30-type insertion element that targets and duplicates inverted repeats of variable length and sequence during insertion.</title>
        <authorList>
            <person name="Calcutt M.J."/>
            <person name="Lavrrar J.L."/>
            <person name="Wise K.S."/>
        </authorList>
    </citation>
    <scope>NUCLEOTIDE SEQUENCE</scope>
    <source>
        <strain evidence="2">II-29/1</strain>
    </source>
</reference>
<evidence type="ECO:0000313" key="2">
    <source>
        <dbReference type="EMBL" id="AAF15570.1"/>
    </source>
</evidence>
<feature type="compositionally biased region" description="Basic residues" evidence="1">
    <location>
        <begin position="76"/>
        <end position="88"/>
    </location>
</feature>
<reference evidence="2" key="1">
    <citation type="journal article" date="1999" name="Infect. Immun.">
        <title>Differential posttranslational processing confers intraspecies variation of a major surface lipoprotein and a macrophage-activating lipopeptide of Mycoplasma fermentans.</title>
        <authorList>
            <person name="Calcutt M.J."/>
            <person name="Kim M.F."/>
            <person name="Karpas A.B."/>
            <person name="Muhlradt P.F."/>
            <person name="Wise K.S."/>
        </authorList>
    </citation>
    <scope>NUCLEOTIDE SEQUENCE</scope>
    <source>
        <strain evidence="2">II-29/1</strain>
    </source>
</reference>
<protein>
    <submittedName>
        <fullName evidence="2">OrfG1</fullName>
    </submittedName>
</protein>
<feature type="region of interest" description="Disordered" evidence="1">
    <location>
        <begin position="68"/>
        <end position="92"/>
    </location>
</feature>